<evidence type="ECO:0000313" key="1">
    <source>
        <dbReference type="EMBL" id="JAD89960.1"/>
    </source>
</evidence>
<name>A0A0A9DWB5_ARUDO</name>
<organism evidence="1">
    <name type="scientific">Arundo donax</name>
    <name type="common">Giant reed</name>
    <name type="synonym">Donax arundinaceus</name>
    <dbReference type="NCBI Taxonomy" id="35708"/>
    <lineage>
        <taxon>Eukaryota</taxon>
        <taxon>Viridiplantae</taxon>
        <taxon>Streptophyta</taxon>
        <taxon>Embryophyta</taxon>
        <taxon>Tracheophyta</taxon>
        <taxon>Spermatophyta</taxon>
        <taxon>Magnoliopsida</taxon>
        <taxon>Liliopsida</taxon>
        <taxon>Poales</taxon>
        <taxon>Poaceae</taxon>
        <taxon>PACMAD clade</taxon>
        <taxon>Arundinoideae</taxon>
        <taxon>Arundineae</taxon>
        <taxon>Arundo</taxon>
    </lineage>
</organism>
<dbReference type="EMBL" id="GBRH01207935">
    <property type="protein sequence ID" value="JAD89960.1"/>
    <property type="molecule type" value="Transcribed_RNA"/>
</dbReference>
<sequence>MLSYHIVFVFVQELIRLVYYISSIMLNCKCSTRKLRFGESFMALELFIQLLRKRLMCRLWEHTGFIKQCNNSTWFLLNQVKYILVVNKLNVTPINLLPSVLLLLHFEDILVKMLLEFFIGKIDA</sequence>
<proteinExistence type="predicted"/>
<protein>
    <submittedName>
        <fullName evidence="1">Myo1</fullName>
    </submittedName>
</protein>
<accession>A0A0A9DWB5</accession>
<reference evidence="1" key="2">
    <citation type="journal article" date="2015" name="Data Brief">
        <title>Shoot transcriptome of the giant reed, Arundo donax.</title>
        <authorList>
            <person name="Barrero R.A."/>
            <person name="Guerrero F.D."/>
            <person name="Moolhuijzen P."/>
            <person name="Goolsby J.A."/>
            <person name="Tidwell J."/>
            <person name="Bellgard S.E."/>
            <person name="Bellgard M.I."/>
        </authorList>
    </citation>
    <scope>NUCLEOTIDE SEQUENCE</scope>
    <source>
        <tissue evidence="1">Shoot tissue taken approximately 20 cm above the soil surface</tissue>
    </source>
</reference>
<dbReference type="AlphaFoldDB" id="A0A0A9DWB5"/>
<reference evidence="1" key="1">
    <citation type="submission" date="2014-09" db="EMBL/GenBank/DDBJ databases">
        <authorList>
            <person name="Magalhaes I.L.F."/>
            <person name="Oliveira U."/>
            <person name="Santos F.R."/>
            <person name="Vidigal T.H.D.A."/>
            <person name="Brescovit A.D."/>
            <person name="Santos A.J."/>
        </authorList>
    </citation>
    <scope>NUCLEOTIDE SEQUENCE</scope>
    <source>
        <tissue evidence="1">Shoot tissue taken approximately 20 cm above the soil surface</tissue>
    </source>
</reference>